<accession>A0A7D9LBL2</accession>
<dbReference type="Pfam" id="PF20231">
    <property type="entry name" value="DUF6589"/>
    <property type="match status" value="1"/>
</dbReference>
<dbReference type="AlphaFoldDB" id="A0A7D9LBL2"/>
<sequence>MRGIDAGFNFARGLNINVGDQKNTVLIQGCSGRFPDVYGCHSPGGGDFHCRGYLNECIARSAGPGGFWHVVENILKRPTVNPSSFKSKFKDNNYNSNEEAILDYDDGLSIAMIKAFENSSSFPTAPELDKCLEETKCHNKVLLSKLKEWIKKQEEQDAVFRYHSQCINHLMPITRWYKESIRYGNGKAIEGVWMICPALFSQMHKTNYRDEAFTHTVNAIAKWPLAYRLMYQRNRTVSLDGKDGKQLAGDEWVEDYLVRHVKQFASAQSSFSMVELMSCSVHLLEMNRQMYECRESFNIHTTKKHKKPPSLYDQLKVAQFVLKQEWFESYERTAVYKYPWADKKFKGEEKVPSKYENVLEQGEVKASNEFNSFLHRKFPNDML</sequence>
<evidence type="ECO:0000313" key="3">
    <source>
        <dbReference type="Proteomes" id="UP001152795"/>
    </source>
</evidence>
<organism evidence="2 3">
    <name type="scientific">Paramuricea clavata</name>
    <name type="common">Red gorgonian</name>
    <name type="synonym">Violescent sea-whip</name>
    <dbReference type="NCBI Taxonomy" id="317549"/>
    <lineage>
        <taxon>Eukaryota</taxon>
        <taxon>Metazoa</taxon>
        <taxon>Cnidaria</taxon>
        <taxon>Anthozoa</taxon>
        <taxon>Octocorallia</taxon>
        <taxon>Malacalcyonacea</taxon>
        <taxon>Plexauridae</taxon>
        <taxon>Paramuricea</taxon>
    </lineage>
</organism>
<dbReference type="EMBL" id="CACRXK020016330">
    <property type="protein sequence ID" value="CAB4029674.1"/>
    <property type="molecule type" value="Genomic_DNA"/>
</dbReference>
<feature type="domain" description="DUF6589" evidence="1">
    <location>
        <begin position="138"/>
        <end position="290"/>
    </location>
</feature>
<evidence type="ECO:0000313" key="2">
    <source>
        <dbReference type="EMBL" id="CAB4029674.1"/>
    </source>
</evidence>
<dbReference type="InterPro" id="IPR046496">
    <property type="entry name" value="DUF6589"/>
</dbReference>
<name>A0A7D9LBL2_PARCT</name>
<evidence type="ECO:0000259" key="1">
    <source>
        <dbReference type="Pfam" id="PF20231"/>
    </source>
</evidence>
<comment type="caution">
    <text evidence="2">The sequence shown here is derived from an EMBL/GenBank/DDBJ whole genome shotgun (WGS) entry which is preliminary data.</text>
</comment>
<reference evidence="2" key="1">
    <citation type="submission" date="2020-04" db="EMBL/GenBank/DDBJ databases">
        <authorList>
            <person name="Alioto T."/>
            <person name="Alioto T."/>
            <person name="Gomez Garrido J."/>
        </authorList>
    </citation>
    <scope>NUCLEOTIDE SEQUENCE</scope>
    <source>
        <strain evidence="2">A484AB</strain>
    </source>
</reference>
<dbReference type="Proteomes" id="UP001152795">
    <property type="component" value="Unassembled WGS sequence"/>
</dbReference>
<protein>
    <recommendedName>
        <fullName evidence="1">DUF6589 domain-containing protein</fullName>
    </recommendedName>
</protein>
<dbReference type="OrthoDB" id="10375826at2759"/>
<proteinExistence type="predicted"/>
<gene>
    <name evidence="2" type="ORF">PACLA_8A011117</name>
</gene>
<keyword evidence="3" id="KW-1185">Reference proteome</keyword>